<dbReference type="PANTHER" id="PTHR23354">
    <property type="entry name" value="NUCLEOLAR PROTEIN 7/ESTROGEN RECEPTOR COACTIVATOR-RELATED"/>
    <property type="match status" value="1"/>
</dbReference>
<feature type="non-terminal residue" evidence="6">
    <location>
        <position position="1"/>
    </location>
</feature>
<dbReference type="SMART" id="SM00584">
    <property type="entry name" value="TLDc"/>
    <property type="match status" value="1"/>
</dbReference>
<sequence>SPNQILDTITAEKLRFHLPRRYRDYSSWELIFSLSEHGSSFLTLYDKIVGKGPLLMVIKDSNDQIFGAFIPESIKISSRYYGSGECFLWKKGNSQDQRSFKVFEWSGLNEHNVLTNSNTIAFGGGRQGRFGLSLDHNLEGGTTARCDTFKNEPLTLSSKFK</sequence>
<evidence type="ECO:0000259" key="5">
    <source>
        <dbReference type="PROSITE" id="PS51886"/>
    </source>
</evidence>
<dbReference type="InterPro" id="IPR006571">
    <property type="entry name" value="TLDc_dom"/>
</dbReference>
<comment type="similarity">
    <text evidence="2">Belongs to the OXR1 family.</text>
</comment>
<comment type="subcellular location">
    <subcellularLocation>
        <location evidence="1">Mitochondrion</location>
    </subcellularLocation>
</comment>
<protein>
    <recommendedName>
        <fullName evidence="4">Oxidation resistance protein 1</fullName>
    </recommendedName>
</protein>
<dbReference type="Pfam" id="PF07534">
    <property type="entry name" value="TLD"/>
    <property type="match status" value="1"/>
</dbReference>
<evidence type="ECO:0000256" key="1">
    <source>
        <dbReference type="ARBA" id="ARBA00004173"/>
    </source>
</evidence>
<dbReference type="PANTHER" id="PTHR23354:SF62">
    <property type="entry name" value="MUSTARD, ISOFORM V"/>
    <property type="match status" value="1"/>
</dbReference>
<evidence type="ECO:0000256" key="2">
    <source>
        <dbReference type="ARBA" id="ARBA00009540"/>
    </source>
</evidence>
<keyword evidence="3" id="KW-0496">Mitochondrion</keyword>
<dbReference type="GO" id="GO:0006979">
    <property type="term" value="P:response to oxidative stress"/>
    <property type="evidence" value="ECO:0007669"/>
    <property type="project" value="TreeGrafter"/>
</dbReference>
<evidence type="ECO:0000256" key="3">
    <source>
        <dbReference type="ARBA" id="ARBA00023128"/>
    </source>
</evidence>
<evidence type="ECO:0000313" key="7">
    <source>
        <dbReference type="Proteomes" id="UP000193920"/>
    </source>
</evidence>
<reference evidence="6 7" key="1">
    <citation type="submission" date="2016-08" db="EMBL/GenBank/DDBJ databases">
        <title>A Parts List for Fungal Cellulosomes Revealed by Comparative Genomics.</title>
        <authorList>
            <consortium name="DOE Joint Genome Institute"/>
            <person name="Haitjema C.H."/>
            <person name="Gilmore S.P."/>
            <person name="Henske J.K."/>
            <person name="Solomon K.V."/>
            <person name="De Groot R."/>
            <person name="Kuo A."/>
            <person name="Mondo S.J."/>
            <person name="Salamov A.A."/>
            <person name="Labutti K."/>
            <person name="Zhao Z."/>
            <person name="Chiniquy J."/>
            <person name="Barry K."/>
            <person name="Brewer H.M."/>
            <person name="Purvine S.O."/>
            <person name="Wright A.T."/>
            <person name="Boxma B."/>
            <person name="Van Alen T."/>
            <person name="Hackstein J.H."/>
            <person name="Baker S.E."/>
            <person name="Grigoriev I.V."/>
            <person name="O'Malley M.A."/>
        </authorList>
    </citation>
    <scope>NUCLEOTIDE SEQUENCE [LARGE SCALE GENOMIC DNA]</scope>
    <source>
        <strain evidence="6 7">G1</strain>
    </source>
</reference>
<organism evidence="6 7">
    <name type="scientific">Neocallimastix californiae</name>
    <dbReference type="NCBI Taxonomy" id="1754190"/>
    <lineage>
        <taxon>Eukaryota</taxon>
        <taxon>Fungi</taxon>
        <taxon>Fungi incertae sedis</taxon>
        <taxon>Chytridiomycota</taxon>
        <taxon>Chytridiomycota incertae sedis</taxon>
        <taxon>Neocallimastigomycetes</taxon>
        <taxon>Neocallimastigales</taxon>
        <taxon>Neocallimastigaceae</taxon>
        <taxon>Neocallimastix</taxon>
    </lineage>
</organism>
<dbReference type="OrthoDB" id="26679at2759"/>
<proteinExistence type="inferred from homology"/>
<dbReference type="Proteomes" id="UP000193920">
    <property type="component" value="Unassembled WGS sequence"/>
</dbReference>
<gene>
    <name evidence="6" type="ORF">LY90DRAFT_344151</name>
</gene>
<feature type="domain" description="TLDc" evidence="5">
    <location>
        <begin position="4"/>
        <end position="161"/>
    </location>
</feature>
<evidence type="ECO:0000256" key="4">
    <source>
        <dbReference type="ARBA" id="ARBA00040604"/>
    </source>
</evidence>
<dbReference type="AlphaFoldDB" id="A0A1Y2AE84"/>
<keyword evidence="7" id="KW-1185">Reference proteome</keyword>
<dbReference type="GO" id="GO:0005634">
    <property type="term" value="C:nucleus"/>
    <property type="evidence" value="ECO:0007669"/>
    <property type="project" value="TreeGrafter"/>
</dbReference>
<evidence type="ECO:0000313" key="6">
    <source>
        <dbReference type="EMBL" id="ORY20893.1"/>
    </source>
</evidence>
<name>A0A1Y2AE84_9FUNG</name>
<dbReference type="EMBL" id="MCOG01000277">
    <property type="protein sequence ID" value="ORY20893.1"/>
    <property type="molecule type" value="Genomic_DNA"/>
</dbReference>
<comment type="caution">
    <text evidence="6">The sequence shown here is derived from an EMBL/GenBank/DDBJ whole genome shotgun (WGS) entry which is preliminary data.</text>
</comment>
<accession>A0A1Y2AE84</accession>
<feature type="non-terminal residue" evidence="6">
    <location>
        <position position="161"/>
    </location>
</feature>
<dbReference type="PROSITE" id="PS51886">
    <property type="entry name" value="TLDC"/>
    <property type="match status" value="1"/>
</dbReference>
<dbReference type="GO" id="GO:0005739">
    <property type="term" value="C:mitochondrion"/>
    <property type="evidence" value="ECO:0007669"/>
    <property type="project" value="UniProtKB-SubCell"/>
</dbReference>